<reference evidence="2" key="1">
    <citation type="journal article" date="2020" name="Stud. Mycol.">
        <title>101 Dothideomycetes genomes: a test case for predicting lifestyles and emergence of pathogens.</title>
        <authorList>
            <person name="Haridas S."/>
            <person name="Albert R."/>
            <person name="Binder M."/>
            <person name="Bloem J."/>
            <person name="Labutti K."/>
            <person name="Salamov A."/>
            <person name="Andreopoulos B."/>
            <person name="Baker S."/>
            <person name="Barry K."/>
            <person name="Bills G."/>
            <person name="Bluhm B."/>
            <person name="Cannon C."/>
            <person name="Castanera R."/>
            <person name="Culley D."/>
            <person name="Daum C."/>
            <person name="Ezra D."/>
            <person name="Gonzalez J."/>
            <person name="Henrissat B."/>
            <person name="Kuo A."/>
            <person name="Liang C."/>
            <person name="Lipzen A."/>
            <person name="Lutzoni F."/>
            <person name="Magnuson J."/>
            <person name="Mondo S."/>
            <person name="Nolan M."/>
            <person name="Ohm R."/>
            <person name="Pangilinan J."/>
            <person name="Park H.-J."/>
            <person name="Ramirez L."/>
            <person name="Alfaro M."/>
            <person name="Sun H."/>
            <person name="Tritt A."/>
            <person name="Yoshinaga Y."/>
            <person name="Zwiers L.-H."/>
            <person name="Turgeon B."/>
            <person name="Goodwin S."/>
            <person name="Spatafora J."/>
            <person name="Crous P."/>
            <person name="Grigoriev I."/>
        </authorList>
    </citation>
    <scope>NUCLEOTIDE SEQUENCE</scope>
    <source>
        <strain evidence="2">CBS 121410</strain>
    </source>
</reference>
<dbReference type="OrthoDB" id="3511549at2759"/>
<dbReference type="Pfam" id="PF07883">
    <property type="entry name" value="Cupin_2"/>
    <property type="match status" value="1"/>
</dbReference>
<proteinExistence type="predicted"/>
<evidence type="ECO:0000259" key="1">
    <source>
        <dbReference type="Pfam" id="PF07883"/>
    </source>
</evidence>
<keyword evidence="3" id="KW-1185">Reference proteome</keyword>
<sequence>MSGGGKYVSVAKGGNLKQSGGQTDGMVRMNAITGMSDQLCGTVMIAKPHSSSAVHHHGIEDTIVYAVKGHGTIVSDQGKTRQVLAPGDFALIPAFTLHQEVNDGDEEVVWTIVRGGREPVVKNLDGWNQEVRRKSDSKH</sequence>
<dbReference type="Proteomes" id="UP000799776">
    <property type="component" value="Unassembled WGS sequence"/>
</dbReference>
<protein>
    <recommendedName>
        <fullName evidence="1">Cupin type-2 domain-containing protein</fullName>
    </recommendedName>
</protein>
<feature type="domain" description="Cupin type-2" evidence="1">
    <location>
        <begin position="43"/>
        <end position="113"/>
    </location>
</feature>
<dbReference type="Gene3D" id="2.60.120.10">
    <property type="entry name" value="Jelly Rolls"/>
    <property type="match status" value="1"/>
</dbReference>
<dbReference type="InterPro" id="IPR014710">
    <property type="entry name" value="RmlC-like_jellyroll"/>
</dbReference>
<evidence type="ECO:0000313" key="3">
    <source>
        <dbReference type="Proteomes" id="UP000799776"/>
    </source>
</evidence>
<dbReference type="InterPro" id="IPR013096">
    <property type="entry name" value="Cupin_2"/>
</dbReference>
<accession>A0A6A5YB63</accession>
<dbReference type="InterPro" id="IPR011051">
    <property type="entry name" value="RmlC_Cupin_sf"/>
</dbReference>
<evidence type="ECO:0000313" key="2">
    <source>
        <dbReference type="EMBL" id="KAF2088859.1"/>
    </source>
</evidence>
<organism evidence="2 3">
    <name type="scientific">Saccharata proteae CBS 121410</name>
    <dbReference type="NCBI Taxonomy" id="1314787"/>
    <lineage>
        <taxon>Eukaryota</taxon>
        <taxon>Fungi</taxon>
        <taxon>Dikarya</taxon>
        <taxon>Ascomycota</taxon>
        <taxon>Pezizomycotina</taxon>
        <taxon>Dothideomycetes</taxon>
        <taxon>Dothideomycetes incertae sedis</taxon>
        <taxon>Botryosphaeriales</taxon>
        <taxon>Saccharataceae</taxon>
        <taxon>Saccharata</taxon>
    </lineage>
</organism>
<dbReference type="SUPFAM" id="SSF51182">
    <property type="entry name" value="RmlC-like cupins"/>
    <property type="match status" value="1"/>
</dbReference>
<dbReference type="EMBL" id="ML978715">
    <property type="protein sequence ID" value="KAF2088859.1"/>
    <property type="molecule type" value="Genomic_DNA"/>
</dbReference>
<dbReference type="AlphaFoldDB" id="A0A6A5YB63"/>
<gene>
    <name evidence="2" type="ORF">K490DRAFT_64071</name>
</gene>
<name>A0A6A5YB63_9PEZI</name>